<dbReference type="Proteomes" id="UP001159363">
    <property type="component" value="Chromosome 6"/>
</dbReference>
<accession>A0ABQ9H2D0</accession>
<evidence type="ECO:0000313" key="1">
    <source>
        <dbReference type="EMBL" id="KAJ8878462.1"/>
    </source>
</evidence>
<reference evidence="1 2" key="1">
    <citation type="submission" date="2023-02" db="EMBL/GenBank/DDBJ databases">
        <title>LHISI_Scaffold_Assembly.</title>
        <authorList>
            <person name="Stuart O.P."/>
            <person name="Cleave R."/>
            <person name="Magrath M.J.L."/>
            <person name="Mikheyev A.S."/>
        </authorList>
    </citation>
    <scope>NUCLEOTIDE SEQUENCE [LARGE SCALE GENOMIC DNA]</scope>
    <source>
        <strain evidence="1">Daus_M_001</strain>
        <tissue evidence="1">Leg muscle</tissue>
    </source>
</reference>
<dbReference type="EMBL" id="JARBHB010000007">
    <property type="protein sequence ID" value="KAJ8878462.1"/>
    <property type="molecule type" value="Genomic_DNA"/>
</dbReference>
<organism evidence="1 2">
    <name type="scientific">Dryococelus australis</name>
    <dbReference type="NCBI Taxonomy" id="614101"/>
    <lineage>
        <taxon>Eukaryota</taxon>
        <taxon>Metazoa</taxon>
        <taxon>Ecdysozoa</taxon>
        <taxon>Arthropoda</taxon>
        <taxon>Hexapoda</taxon>
        <taxon>Insecta</taxon>
        <taxon>Pterygota</taxon>
        <taxon>Neoptera</taxon>
        <taxon>Polyneoptera</taxon>
        <taxon>Phasmatodea</taxon>
        <taxon>Verophasmatodea</taxon>
        <taxon>Anareolatae</taxon>
        <taxon>Phasmatidae</taxon>
        <taxon>Eurycanthinae</taxon>
        <taxon>Dryococelus</taxon>
    </lineage>
</organism>
<keyword evidence="2" id="KW-1185">Reference proteome</keyword>
<sequence length="140" mass="16280">MFKELVCPNVHVDENHLTHETTVSIKMAMQSLIIPSPGPIDINGPNAVANWTMFFQKFELYLTATQHNESPGSSSNSDIVKFRGRGCSTNDVVNEFQCYYSSKKNTTYERFKFSQRMWEASDKFDQFLTSFKILVWHYEF</sequence>
<gene>
    <name evidence="1" type="ORF">PR048_019040</name>
</gene>
<protein>
    <submittedName>
        <fullName evidence="1">Uncharacterized protein</fullName>
    </submittedName>
</protein>
<comment type="caution">
    <text evidence="1">The sequence shown here is derived from an EMBL/GenBank/DDBJ whole genome shotgun (WGS) entry which is preliminary data.</text>
</comment>
<evidence type="ECO:0000313" key="2">
    <source>
        <dbReference type="Proteomes" id="UP001159363"/>
    </source>
</evidence>
<name>A0ABQ9H2D0_9NEOP</name>
<proteinExistence type="predicted"/>